<organism evidence="2 3">
    <name type="scientific">Candidatus Nanosyncoccus alces</name>
    <dbReference type="NCBI Taxonomy" id="2171997"/>
    <lineage>
        <taxon>Bacteria</taxon>
        <taxon>Candidatus Saccharimonadota</taxon>
        <taxon>Candidatus Nanosyncoccalia</taxon>
        <taxon>Candidatus Nanosyncoccales</taxon>
        <taxon>Candidatus Nanosyncoccaceae</taxon>
        <taxon>Candidatus Nanosyncoccus</taxon>
    </lineage>
</organism>
<comment type="caution">
    <text evidence="2">The sequence shown here is derived from an EMBL/GenBank/DDBJ whole genome shotgun (WGS) entry which is preliminary data.</text>
</comment>
<dbReference type="EMBL" id="PRLM01000006">
    <property type="protein sequence ID" value="RYC74561.1"/>
    <property type="molecule type" value="Genomic_DNA"/>
</dbReference>
<feature type="compositionally biased region" description="Basic and acidic residues" evidence="1">
    <location>
        <begin position="68"/>
        <end position="83"/>
    </location>
</feature>
<feature type="region of interest" description="Disordered" evidence="1">
    <location>
        <begin position="37"/>
        <end position="83"/>
    </location>
</feature>
<evidence type="ECO:0000313" key="3">
    <source>
        <dbReference type="Proteomes" id="UP001191019"/>
    </source>
</evidence>
<reference evidence="2 3" key="2">
    <citation type="journal article" date="2020" name="Cell Rep.">
        <title>Acquisition and Adaptation of Ultra-small Parasitic Reduced Genome Bacteria to Mammalian Hosts.</title>
        <authorList>
            <person name="McLean J.S."/>
            <person name="Bor B."/>
            <person name="Kerns K.A."/>
            <person name="Liu Q."/>
            <person name="To T.T."/>
            <person name="Solden L."/>
            <person name="Hendrickson E.L."/>
            <person name="Wrighton K."/>
            <person name="Shi W."/>
            <person name="He X."/>
        </authorList>
    </citation>
    <scope>NUCLEOTIDE SEQUENCE [LARGE SCALE GENOMIC DNA]</scope>
    <source>
        <strain evidence="2 3">TM7_G3_2_Rum_HOT_351B</strain>
    </source>
</reference>
<evidence type="ECO:0000313" key="2">
    <source>
        <dbReference type="EMBL" id="RYC74561.1"/>
    </source>
</evidence>
<dbReference type="Proteomes" id="UP001191019">
    <property type="component" value="Unassembled WGS sequence"/>
</dbReference>
<evidence type="ECO:0008006" key="4">
    <source>
        <dbReference type="Google" id="ProtNLM"/>
    </source>
</evidence>
<protein>
    <recommendedName>
        <fullName evidence="4">YtxH domain-containing protein</fullName>
    </recommendedName>
</protein>
<dbReference type="RefSeq" id="WP_129735448.1">
    <property type="nucleotide sequence ID" value="NZ_PRLM01000006.1"/>
</dbReference>
<feature type="compositionally biased region" description="Basic and acidic residues" evidence="1">
    <location>
        <begin position="52"/>
        <end position="61"/>
    </location>
</feature>
<sequence length="83" mass="8904">MTEEKQKNKSGAGKFFLGALLGGVAGAIAGKFIRTKTDEEEPEGCECGNECSCHEENKENTIKSAPVSKKEPEGKTKKTGEKK</sequence>
<accession>A0ABY0FLD0</accession>
<gene>
    <name evidence="2" type="ORF">G3RUM_00718</name>
</gene>
<keyword evidence="3" id="KW-1185">Reference proteome</keyword>
<proteinExistence type="predicted"/>
<reference evidence="2 3" key="1">
    <citation type="journal article" date="2018" name="bioRxiv">
        <title>Evidence of independent acquisition and adaption of ultra-small bacteria to human hosts across the highly diverse yet reduced genomes of the phylum Saccharibacteria.</title>
        <authorList>
            <person name="McLean J.S."/>
            <person name="Bor B."/>
            <person name="To T.T."/>
            <person name="Liu Q."/>
            <person name="Kearns K.A."/>
            <person name="Solden L.M."/>
            <person name="Wrighton K.C."/>
            <person name="He X."/>
            <person name="Shi W."/>
        </authorList>
    </citation>
    <scope>NUCLEOTIDE SEQUENCE [LARGE SCALE GENOMIC DNA]</scope>
    <source>
        <strain evidence="2 3">TM7_G3_2_Rum_HOT_351B</strain>
    </source>
</reference>
<evidence type="ECO:0000256" key="1">
    <source>
        <dbReference type="SAM" id="MobiDB-lite"/>
    </source>
</evidence>
<name>A0ABY0FLD0_9BACT</name>